<dbReference type="Proteomes" id="UP000019491">
    <property type="component" value="Unassembled WGS sequence"/>
</dbReference>
<gene>
    <name evidence="3" type="ORF">RW1_039_00740</name>
</gene>
<accession>X0PVI0</accession>
<keyword evidence="4" id="KW-1185">Reference proteome</keyword>
<feature type="transmembrane region" description="Helical" evidence="2">
    <location>
        <begin position="47"/>
        <end position="64"/>
    </location>
</feature>
<feature type="transmembrane region" description="Helical" evidence="2">
    <location>
        <begin position="21"/>
        <end position="41"/>
    </location>
</feature>
<dbReference type="EMBL" id="BAWF01000039">
    <property type="protein sequence ID" value="GAF47284.1"/>
    <property type="molecule type" value="Genomic_DNA"/>
</dbReference>
<keyword evidence="2" id="KW-1133">Transmembrane helix</keyword>
<feature type="transmembrane region" description="Helical" evidence="2">
    <location>
        <begin position="71"/>
        <end position="90"/>
    </location>
</feature>
<dbReference type="AlphaFoldDB" id="X0PVI0"/>
<feature type="transmembrane region" description="Helical" evidence="2">
    <location>
        <begin position="160"/>
        <end position="180"/>
    </location>
</feature>
<feature type="compositionally biased region" description="Polar residues" evidence="1">
    <location>
        <begin position="202"/>
        <end position="213"/>
    </location>
</feature>
<name>X0PVI0_RHOWR</name>
<sequence>MSDYFIPDHRQKRTAMSSQTKGILIQAVLGAVLISILMIPFQGLTPFAPYSAMLILPVMLFFTLQAPPKALLGMFLSFACGVGWAGLFMLVKAALPGVPFELMMGVGVALVIFLILSVHPILLGRTPFGVVPAVLLGLIESLLVMLLTPMLAPGEPGPNLLWLLVIFGYGCVMTLILVVVQDRLISAALGTTWRSAPAEDAPSSQVPSTQSAGNPDVTAVQFD</sequence>
<organism evidence="3 4">
    <name type="scientific">Rhodococcus wratislaviensis NBRC 100605</name>
    <dbReference type="NCBI Taxonomy" id="1219028"/>
    <lineage>
        <taxon>Bacteria</taxon>
        <taxon>Bacillati</taxon>
        <taxon>Actinomycetota</taxon>
        <taxon>Actinomycetes</taxon>
        <taxon>Mycobacteriales</taxon>
        <taxon>Nocardiaceae</taxon>
        <taxon>Rhodococcus</taxon>
    </lineage>
</organism>
<comment type="caution">
    <text evidence="3">The sequence shown here is derived from an EMBL/GenBank/DDBJ whole genome shotgun (WGS) entry which is preliminary data.</text>
</comment>
<keyword evidence="2" id="KW-0472">Membrane</keyword>
<feature type="region of interest" description="Disordered" evidence="1">
    <location>
        <begin position="197"/>
        <end position="223"/>
    </location>
</feature>
<protein>
    <submittedName>
        <fullName evidence="3">Uncharacterized protein</fullName>
    </submittedName>
</protein>
<feature type="transmembrane region" description="Helical" evidence="2">
    <location>
        <begin position="130"/>
        <end position="148"/>
    </location>
</feature>
<keyword evidence="2" id="KW-0812">Transmembrane</keyword>
<reference evidence="3 4" key="1">
    <citation type="submission" date="2014-02" db="EMBL/GenBank/DDBJ databases">
        <title>Whole genome shotgun sequence of Rhodococcus wratislaviensis NBRC 100605.</title>
        <authorList>
            <person name="Hosoyama A."/>
            <person name="Tsuchikane K."/>
            <person name="Yoshida I."/>
            <person name="Ohji S."/>
            <person name="Ichikawa N."/>
            <person name="Yamazoe A."/>
            <person name="Fujita N."/>
        </authorList>
    </citation>
    <scope>NUCLEOTIDE SEQUENCE [LARGE SCALE GENOMIC DNA]</scope>
    <source>
        <strain evidence="3 4">NBRC 100605</strain>
    </source>
</reference>
<feature type="transmembrane region" description="Helical" evidence="2">
    <location>
        <begin position="102"/>
        <end position="123"/>
    </location>
</feature>
<evidence type="ECO:0000256" key="2">
    <source>
        <dbReference type="SAM" id="Phobius"/>
    </source>
</evidence>
<evidence type="ECO:0000313" key="4">
    <source>
        <dbReference type="Proteomes" id="UP000019491"/>
    </source>
</evidence>
<proteinExistence type="predicted"/>
<evidence type="ECO:0000256" key="1">
    <source>
        <dbReference type="SAM" id="MobiDB-lite"/>
    </source>
</evidence>
<evidence type="ECO:0000313" key="3">
    <source>
        <dbReference type="EMBL" id="GAF47284.1"/>
    </source>
</evidence>